<dbReference type="FunFam" id="3.40.50.720:FF:000041">
    <property type="entry name" value="D-3-phosphoglycerate dehydrogenase"/>
    <property type="match status" value="1"/>
</dbReference>
<dbReference type="InterPro" id="IPR036291">
    <property type="entry name" value="NAD(P)-bd_dom_sf"/>
</dbReference>
<dbReference type="Pfam" id="PF00389">
    <property type="entry name" value="2-Hacid_dh"/>
    <property type="match status" value="1"/>
</dbReference>
<dbReference type="AlphaFoldDB" id="A0A399R5B7"/>
<protein>
    <submittedName>
        <fullName evidence="7">Hydroxyacid dehydrogenase</fullName>
    </submittedName>
</protein>
<dbReference type="RefSeq" id="WP_045656394.1">
    <property type="nucleotide sequence ID" value="NZ_QWFZ01000032.1"/>
</dbReference>
<dbReference type="PROSITE" id="PS00670">
    <property type="entry name" value="D_2_HYDROXYACID_DH_2"/>
    <property type="match status" value="1"/>
</dbReference>
<dbReference type="GO" id="GO:0006564">
    <property type="term" value="P:L-serine biosynthetic process"/>
    <property type="evidence" value="ECO:0007669"/>
    <property type="project" value="UniProtKB-ARBA"/>
</dbReference>
<dbReference type="Pfam" id="PF02826">
    <property type="entry name" value="2-Hacid_dh_C"/>
    <property type="match status" value="1"/>
</dbReference>
<dbReference type="GO" id="GO:0047545">
    <property type="term" value="F:(S)-2-hydroxyglutarate dehydrogenase activity"/>
    <property type="evidence" value="ECO:0007669"/>
    <property type="project" value="UniProtKB-ARBA"/>
</dbReference>
<accession>A0A399R5B7</accession>
<evidence type="ECO:0000256" key="4">
    <source>
        <dbReference type="RuleBase" id="RU003719"/>
    </source>
</evidence>
<evidence type="ECO:0000259" key="6">
    <source>
        <dbReference type="Pfam" id="PF02826"/>
    </source>
</evidence>
<keyword evidence="3" id="KW-0520">NAD</keyword>
<name>A0A399R5B7_9PROT</name>
<feature type="domain" description="D-isomer specific 2-hydroxyacid dehydrogenase NAD-binding" evidence="6">
    <location>
        <begin position="106"/>
        <end position="302"/>
    </location>
</feature>
<dbReference type="InterPro" id="IPR058205">
    <property type="entry name" value="D-LDH-like"/>
</dbReference>
<reference evidence="7 8" key="1">
    <citation type="submission" date="2018-08" db="EMBL/GenBank/DDBJ databases">
        <title>Henriciella mobilis sp. nov., isolated from seawater.</title>
        <authorList>
            <person name="Cheng H."/>
            <person name="Wu Y.-H."/>
            <person name="Xu X.-W."/>
            <person name="Guo L.-L."/>
        </authorList>
    </citation>
    <scope>NUCLEOTIDE SEQUENCE [LARGE SCALE GENOMIC DNA]</scope>
    <source>
        <strain evidence="7 8">JN25</strain>
    </source>
</reference>
<comment type="caution">
    <text evidence="7">The sequence shown here is derived from an EMBL/GenBank/DDBJ whole genome shotgun (WGS) entry which is preliminary data.</text>
</comment>
<proteinExistence type="inferred from homology"/>
<organism evidence="7 8">
    <name type="scientific">Henriciella mobilis</name>
    <dbReference type="NCBI Taxonomy" id="2305467"/>
    <lineage>
        <taxon>Bacteria</taxon>
        <taxon>Pseudomonadati</taxon>
        <taxon>Pseudomonadota</taxon>
        <taxon>Alphaproteobacteria</taxon>
        <taxon>Hyphomonadales</taxon>
        <taxon>Hyphomonadaceae</taxon>
        <taxon>Henriciella</taxon>
    </lineage>
</organism>
<evidence type="ECO:0000313" key="7">
    <source>
        <dbReference type="EMBL" id="RIJ26500.1"/>
    </source>
</evidence>
<dbReference type="Gene3D" id="3.40.50.720">
    <property type="entry name" value="NAD(P)-binding Rossmann-like Domain"/>
    <property type="match status" value="2"/>
</dbReference>
<dbReference type="GO" id="GO:0008720">
    <property type="term" value="F:D-lactate dehydrogenase (NAD+) activity"/>
    <property type="evidence" value="ECO:0007669"/>
    <property type="project" value="TreeGrafter"/>
</dbReference>
<dbReference type="SUPFAM" id="SSF51735">
    <property type="entry name" value="NAD(P)-binding Rossmann-fold domains"/>
    <property type="match status" value="1"/>
</dbReference>
<dbReference type="SUPFAM" id="SSF52283">
    <property type="entry name" value="Formate/glycerate dehydrogenase catalytic domain-like"/>
    <property type="match status" value="1"/>
</dbReference>
<keyword evidence="8" id="KW-1185">Reference proteome</keyword>
<dbReference type="InterPro" id="IPR006139">
    <property type="entry name" value="D-isomer_2_OHA_DH_cat_dom"/>
</dbReference>
<dbReference type="PROSITE" id="PS00671">
    <property type="entry name" value="D_2_HYDROXYACID_DH_3"/>
    <property type="match status" value="1"/>
</dbReference>
<evidence type="ECO:0000256" key="2">
    <source>
        <dbReference type="ARBA" id="ARBA00023002"/>
    </source>
</evidence>
<comment type="similarity">
    <text evidence="1 4">Belongs to the D-isomer specific 2-hydroxyacid dehydrogenase family.</text>
</comment>
<evidence type="ECO:0000313" key="8">
    <source>
        <dbReference type="Proteomes" id="UP000266385"/>
    </source>
</evidence>
<evidence type="ECO:0000256" key="1">
    <source>
        <dbReference type="ARBA" id="ARBA00005854"/>
    </source>
</evidence>
<dbReference type="EMBL" id="QWFX01000016">
    <property type="protein sequence ID" value="RIJ26500.1"/>
    <property type="molecule type" value="Genomic_DNA"/>
</dbReference>
<evidence type="ECO:0000259" key="5">
    <source>
        <dbReference type="Pfam" id="PF00389"/>
    </source>
</evidence>
<dbReference type="OrthoDB" id="7374922at2"/>
<feature type="domain" description="D-isomer specific 2-hydroxyacid dehydrogenase catalytic" evidence="5">
    <location>
        <begin position="9"/>
        <end position="331"/>
    </location>
</feature>
<dbReference type="GO" id="GO:0004617">
    <property type="term" value="F:phosphoglycerate dehydrogenase activity"/>
    <property type="evidence" value="ECO:0007669"/>
    <property type="project" value="UniProtKB-ARBA"/>
</dbReference>
<sequence>MQIAFFEIEPRDAATFDSLKPGNSLRLTDEALSAGNAGAFVDAEIVSTFINSAIDRAVLDQLPALKLIATRSTGFDHIDTALCAERGIRVCNVPVYGENTVAEHVFALLLALSHRLLEAVERARSGPFSPAGLTGFDLAGKTLGLVGTGAIGRHVVRIAHGFGMHVCAFDIVPDSDFATREGFSYRTFDDLLTTADIISLHVPSTPQTRHLLSADAFMRMKDGVVIINTARGDVVDSHALIEALKSGKVAAAGLDVLPDEPMLREEAELICSVDCDGDDLRTLVADQVLLRMPNVIVTPHSAFNTREAIARIAETTIKNIKTYLAGEPQNLVATQKNLSLKEQEHV</sequence>
<keyword evidence="2 4" id="KW-0560">Oxidoreductase</keyword>
<dbReference type="Proteomes" id="UP000266385">
    <property type="component" value="Unassembled WGS sequence"/>
</dbReference>
<dbReference type="PANTHER" id="PTHR43026">
    <property type="entry name" value="2-HYDROXYACID DEHYDROGENASE HOMOLOG 1-RELATED"/>
    <property type="match status" value="1"/>
</dbReference>
<dbReference type="InterPro" id="IPR006140">
    <property type="entry name" value="D-isomer_DH_NAD-bd"/>
</dbReference>
<dbReference type="CDD" id="cd12187">
    <property type="entry name" value="LDH_like_1"/>
    <property type="match status" value="1"/>
</dbReference>
<dbReference type="PANTHER" id="PTHR43026:SF1">
    <property type="entry name" value="2-HYDROXYACID DEHYDROGENASE HOMOLOG 1-RELATED"/>
    <property type="match status" value="1"/>
</dbReference>
<gene>
    <name evidence="7" type="ORF">D1223_16095</name>
</gene>
<evidence type="ECO:0000256" key="3">
    <source>
        <dbReference type="ARBA" id="ARBA00023027"/>
    </source>
</evidence>
<dbReference type="InterPro" id="IPR029753">
    <property type="entry name" value="D-isomer_DH_CS"/>
</dbReference>
<dbReference type="GO" id="GO:0051287">
    <property type="term" value="F:NAD binding"/>
    <property type="evidence" value="ECO:0007669"/>
    <property type="project" value="InterPro"/>
</dbReference>